<dbReference type="AlphaFoldDB" id="A0A840FC85"/>
<reference evidence="2 3" key="1">
    <citation type="submission" date="2020-08" db="EMBL/GenBank/DDBJ databases">
        <title>Genomic Encyclopedia of Type Strains, Phase IV (KMG-IV): sequencing the most valuable type-strain genomes for metagenomic binning, comparative biology and taxonomic classification.</title>
        <authorList>
            <person name="Goeker M."/>
        </authorList>
    </citation>
    <scope>NUCLEOTIDE SEQUENCE [LARGE SCALE GENOMIC DNA]</scope>
    <source>
        <strain evidence="2 3">YC6723</strain>
    </source>
</reference>
<dbReference type="RefSeq" id="WP_183983819.1">
    <property type="nucleotide sequence ID" value="NZ_JACIEV010000004.1"/>
</dbReference>
<dbReference type="GO" id="GO:0009882">
    <property type="term" value="F:blue light photoreceptor activity"/>
    <property type="evidence" value="ECO:0007669"/>
    <property type="project" value="InterPro"/>
</dbReference>
<evidence type="ECO:0000313" key="2">
    <source>
        <dbReference type="EMBL" id="MBB4153856.1"/>
    </source>
</evidence>
<dbReference type="Pfam" id="PF04940">
    <property type="entry name" value="BLUF"/>
    <property type="match status" value="1"/>
</dbReference>
<dbReference type="Gene3D" id="3.30.70.100">
    <property type="match status" value="1"/>
</dbReference>
<dbReference type="SMART" id="SM01034">
    <property type="entry name" value="BLUF"/>
    <property type="match status" value="1"/>
</dbReference>
<dbReference type="InterPro" id="IPR036046">
    <property type="entry name" value="Acylphosphatase-like_dom_sf"/>
</dbReference>
<dbReference type="SUPFAM" id="SSF54975">
    <property type="entry name" value="Acylphosphatase/BLUF domain-like"/>
    <property type="match status" value="1"/>
</dbReference>
<dbReference type="InterPro" id="IPR007024">
    <property type="entry name" value="BLUF_domain"/>
</dbReference>
<dbReference type="PROSITE" id="PS50925">
    <property type="entry name" value="BLUF"/>
    <property type="match status" value="1"/>
</dbReference>
<evidence type="ECO:0000259" key="1">
    <source>
        <dbReference type="PROSITE" id="PS50925"/>
    </source>
</evidence>
<comment type="caution">
    <text evidence="2">The sequence shown here is derived from an EMBL/GenBank/DDBJ whole genome shotgun (WGS) entry which is preliminary data.</text>
</comment>
<gene>
    <name evidence="2" type="ORF">GGQ80_001762</name>
</gene>
<name>A0A840FC85_9SPHN</name>
<sequence>MIQLLYISTARGTPDISDVLAASRRNNARDDITGLLYADGVRFLQVLEGPELPVRRAFTRIAADPRHRSLVVLSDRTIDEREFGAWAMAEKRPGADADTLIARIADLTGNASPTVRATFDSFASLRRAA</sequence>
<organism evidence="2 3">
    <name type="scientific">Sphingomonas jinjuensis</name>
    <dbReference type="NCBI Taxonomy" id="535907"/>
    <lineage>
        <taxon>Bacteria</taxon>
        <taxon>Pseudomonadati</taxon>
        <taxon>Pseudomonadota</taxon>
        <taxon>Alphaproteobacteria</taxon>
        <taxon>Sphingomonadales</taxon>
        <taxon>Sphingomonadaceae</taxon>
        <taxon>Sphingomonas</taxon>
    </lineage>
</organism>
<protein>
    <recommendedName>
        <fullName evidence="1">BLUF domain-containing protein</fullName>
    </recommendedName>
</protein>
<dbReference type="Proteomes" id="UP000529795">
    <property type="component" value="Unassembled WGS sequence"/>
</dbReference>
<dbReference type="GO" id="GO:0071949">
    <property type="term" value="F:FAD binding"/>
    <property type="evidence" value="ECO:0007669"/>
    <property type="project" value="InterPro"/>
</dbReference>
<feature type="domain" description="BLUF" evidence="1">
    <location>
        <begin position="1"/>
        <end position="89"/>
    </location>
</feature>
<keyword evidence="3" id="KW-1185">Reference proteome</keyword>
<dbReference type="EMBL" id="JACIEV010000004">
    <property type="protein sequence ID" value="MBB4153856.1"/>
    <property type="molecule type" value="Genomic_DNA"/>
</dbReference>
<proteinExistence type="predicted"/>
<accession>A0A840FC85</accession>
<evidence type="ECO:0000313" key="3">
    <source>
        <dbReference type="Proteomes" id="UP000529795"/>
    </source>
</evidence>